<dbReference type="SMART" id="SM00409">
    <property type="entry name" value="IG"/>
    <property type="match status" value="2"/>
</dbReference>
<dbReference type="Pfam" id="PF07679">
    <property type="entry name" value="I-set"/>
    <property type="match status" value="1"/>
</dbReference>
<dbReference type="OrthoDB" id="6353782at2759"/>
<dbReference type="InterPro" id="IPR036179">
    <property type="entry name" value="Ig-like_dom_sf"/>
</dbReference>
<keyword evidence="3 5" id="KW-0472">Membrane</keyword>
<dbReference type="InterPro" id="IPR013783">
    <property type="entry name" value="Ig-like_fold"/>
</dbReference>
<evidence type="ECO:0000256" key="2">
    <source>
        <dbReference type="ARBA" id="ARBA00022729"/>
    </source>
</evidence>
<keyword evidence="5" id="KW-0812">Transmembrane</keyword>
<dbReference type="Proteomes" id="UP000694423">
    <property type="component" value="Unplaced"/>
</dbReference>
<dbReference type="AlphaFoldDB" id="A0A8C4J1W6"/>
<sequence length="431" mass="48410">MPTPLRWAVAGYLFLIFQWTSVAVEITERRFVAEGSSVLLYAPDIKNINFTEWEFIRNTTPEFILQYYADSQSPTIYPAYQGRVIFYPENGSLLLQKLQEIDSGVYKATVDLKQDKARTTLLEVIKPVPQPELQCSSSLVGSPIELRCVLPKGRVDAIFWKKEGRPLPPERCYQLSENMTVLQIGKGEKADCGSYSCNVSNEISWKEAVLNLTLAGLLPPLHHAQRMAALVLVFAAGSAIGFAVLLRQPEEQGLGKKVERWMTVSIQGLLCFSSLLLLATSIIWMQQEGPSAAFILLGLFLFATIITTALLTATLSCRPAALIHLRTKKWHRVILDTATPTTVIILMLFASLLLQNIQQLHERGCSEPIDLTASFVIAATVVLFVLLVFLWYHRNKKKETKMENLRVTHITQGMTTSQVQEELRGQNQEEE</sequence>
<feature type="transmembrane region" description="Helical" evidence="5">
    <location>
        <begin position="291"/>
        <end position="312"/>
    </location>
</feature>
<evidence type="ECO:0000259" key="7">
    <source>
        <dbReference type="PROSITE" id="PS50835"/>
    </source>
</evidence>
<gene>
    <name evidence="8" type="primary">LOC112987765</name>
</gene>
<dbReference type="Ensembl" id="ENSDNVT00000003211.1">
    <property type="protein sequence ID" value="ENSDNVP00000002675.1"/>
    <property type="gene ID" value="ENSDNVG00000001912.1"/>
</dbReference>
<feature type="chain" id="PRO_5034017649" evidence="6">
    <location>
        <begin position="24"/>
        <end position="431"/>
    </location>
</feature>
<reference evidence="8" key="1">
    <citation type="submission" date="2025-08" db="UniProtKB">
        <authorList>
            <consortium name="Ensembl"/>
        </authorList>
    </citation>
    <scope>IDENTIFICATION</scope>
</reference>
<feature type="transmembrane region" description="Helical" evidence="5">
    <location>
        <begin position="373"/>
        <end position="392"/>
    </location>
</feature>
<proteinExistence type="predicted"/>
<dbReference type="InterPro" id="IPR007110">
    <property type="entry name" value="Ig-like_dom"/>
</dbReference>
<evidence type="ECO:0000256" key="3">
    <source>
        <dbReference type="ARBA" id="ARBA00023136"/>
    </source>
</evidence>
<protein>
    <submittedName>
        <fullName evidence="8">Uncharacterized LOC112987765</fullName>
    </submittedName>
</protein>
<dbReference type="InterPro" id="IPR013098">
    <property type="entry name" value="Ig_I-set"/>
</dbReference>
<feature type="transmembrane region" description="Helical" evidence="5">
    <location>
        <begin position="333"/>
        <end position="353"/>
    </location>
</feature>
<organism evidence="8 9">
    <name type="scientific">Dromaius novaehollandiae</name>
    <name type="common">Emu</name>
    <dbReference type="NCBI Taxonomy" id="8790"/>
    <lineage>
        <taxon>Eukaryota</taxon>
        <taxon>Metazoa</taxon>
        <taxon>Chordata</taxon>
        <taxon>Craniata</taxon>
        <taxon>Vertebrata</taxon>
        <taxon>Euteleostomi</taxon>
        <taxon>Archelosauria</taxon>
        <taxon>Archosauria</taxon>
        <taxon>Dinosauria</taxon>
        <taxon>Saurischia</taxon>
        <taxon>Theropoda</taxon>
        <taxon>Coelurosauria</taxon>
        <taxon>Aves</taxon>
        <taxon>Palaeognathae</taxon>
        <taxon>Casuariiformes</taxon>
        <taxon>Dromaiidae</taxon>
        <taxon>Dromaius</taxon>
    </lineage>
</organism>
<reference evidence="8" key="2">
    <citation type="submission" date="2025-09" db="UniProtKB">
        <authorList>
            <consortium name="Ensembl"/>
        </authorList>
    </citation>
    <scope>IDENTIFICATION</scope>
</reference>
<dbReference type="PROSITE" id="PS50835">
    <property type="entry name" value="IG_LIKE"/>
    <property type="match status" value="1"/>
</dbReference>
<evidence type="ECO:0000256" key="1">
    <source>
        <dbReference type="ARBA" id="ARBA00004370"/>
    </source>
</evidence>
<name>A0A8C4J1W6_DRONO</name>
<evidence type="ECO:0000256" key="4">
    <source>
        <dbReference type="ARBA" id="ARBA00023180"/>
    </source>
</evidence>
<dbReference type="InterPro" id="IPR015631">
    <property type="entry name" value="CD2/SLAM_rcpt"/>
</dbReference>
<keyword evidence="5" id="KW-1133">Transmembrane helix</keyword>
<comment type="subcellular location">
    <subcellularLocation>
        <location evidence="1">Membrane</location>
    </subcellularLocation>
</comment>
<dbReference type="PANTHER" id="PTHR12080:SF59">
    <property type="entry name" value="HEPATIC AND GLIAL CELL ADHESION MOLECULE"/>
    <property type="match status" value="1"/>
</dbReference>
<evidence type="ECO:0000313" key="9">
    <source>
        <dbReference type="Proteomes" id="UP000694423"/>
    </source>
</evidence>
<feature type="domain" description="Ig-like" evidence="7">
    <location>
        <begin position="131"/>
        <end position="213"/>
    </location>
</feature>
<dbReference type="GO" id="GO:0005911">
    <property type="term" value="C:cell-cell junction"/>
    <property type="evidence" value="ECO:0007669"/>
    <property type="project" value="TreeGrafter"/>
</dbReference>
<feature type="transmembrane region" description="Helical" evidence="5">
    <location>
        <begin position="266"/>
        <end position="285"/>
    </location>
</feature>
<feature type="signal peptide" evidence="6">
    <location>
        <begin position="1"/>
        <end position="23"/>
    </location>
</feature>
<keyword evidence="2 6" id="KW-0732">Signal</keyword>
<feature type="transmembrane region" description="Helical" evidence="5">
    <location>
        <begin position="227"/>
        <end position="246"/>
    </location>
</feature>
<accession>A0A8C4J1W6</accession>
<dbReference type="SUPFAM" id="SSF48726">
    <property type="entry name" value="Immunoglobulin"/>
    <property type="match status" value="2"/>
</dbReference>
<dbReference type="GO" id="GO:0016020">
    <property type="term" value="C:membrane"/>
    <property type="evidence" value="ECO:0007669"/>
    <property type="project" value="UniProtKB-SubCell"/>
</dbReference>
<evidence type="ECO:0000256" key="5">
    <source>
        <dbReference type="SAM" id="Phobius"/>
    </source>
</evidence>
<keyword evidence="4" id="KW-0325">Glycoprotein</keyword>
<dbReference type="Gene3D" id="2.60.40.10">
    <property type="entry name" value="Immunoglobulins"/>
    <property type="match status" value="2"/>
</dbReference>
<dbReference type="InterPro" id="IPR003599">
    <property type="entry name" value="Ig_sub"/>
</dbReference>
<evidence type="ECO:0000256" key="6">
    <source>
        <dbReference type="SAM" id="SignalP"/>
    </source>
</evidence>
<evidence type="ECO:0000313" key="8">
    <source>
        <dbReference type="Ensembl" id="ENSDNVP00000002675.1"/>
    </source>
</evidence>
<keyword evidence="9" id="KW-1185">Reference proteome</keyword>
<dbReference type="PANTHER" id="PTHR12080">
    <property type="entry name" value="SIGNALING LYMPHOCYTIC ACTIVATION MOLECULE"/>
    <property type="match status" value="1"/>
</dbReference>